<dbReference type="FunFam" id="3.40.50.300:FF:000109">
    <property type="entry name" value="Peroxisomal biogenesis factor 6"/>
    <property type="match status" value="1"/>
</dbReference>
<dbReference type="PANTHER" id="PTHR23077:SF9">
    <property type="entry name" value="PEROXISOMAL ATPASE PEX6"/>
    <property type="match status" value="1"/>
</dbReference>
<comment type="catalytic activity">
    <reaction evidence="10">
        <text>ATP + H2O = ADP + phosphate + H(+)</text>
        <dbReference type="Rhea" id="RHEA:13065"/>
        <dbReference type="ChEBI" id="CHEBI:15377"/>
        <dbReference type="ChEBI" id="CHEBI:15378"/>
        <dbReference type="ChEBI" id="CHEBI:30616"/>
        <dbReference type="ChEBI" id="CHEBI:43474"/>
        <dbReference type="ChEBI" id="CHEBI:456216"/>
    </reaction>
    <physiologicalReaction direction="left-to-right" evidence="10">
        <dbReference type="Rhea" id="RHEA:13066"/>
    </physiologicalReaction>
</comment>
<name>A0AAD1RKR0_PELCU</name>
<dbReference type="PROSITE" id="PS00674">
    <property type="entry name" value="AAA"/>
    <property type="match status" value="1"/>
</dbReference>
<keyword evidence="3" id="KW-0962">Peroxisome biogenesis</keyword>
<proteinExistence type="inferred from homology"/>
<evidence type="ECO:0000256" key="4">
    <source>
        <dbReference type="ARBA" id="ARBA00022741"/>
    </source>
</evidence>
<protein>
    <recommendedName>
        <fullName evidence="8">Peroxisomal ATPase PEX6</fullName>
    </recommendedName>
    <alternativeName>
        <fullName evidence="9">Peroxin-6</fullName>
    </alternativeName>
</protein>
<dbReference type="SMART" id="SM00382">
    <property type="entry name" value="AAA"/>
    <property type="match status" value="2"/>
</dbReference>
<sequence length="997" mass="108632">MATSCVPVGVYFRRQMPEEMVSMPAERSFGVPGGPVLFVRTRGPLTPRRILLSPPPVLDWVLLGVRDRVAPLPQGPLLVQRGEPLPGAVVLDTRPALQGLLGPQTRLSVTELGGHKQRERRGFGGAEGPPDYGSETESFPPSLPSAGDHFPLLMSPVVSSFARAGGPLHLRVAPVDAESLVRAGRLQEVGPPVDRGATVWVSKSELRELGLYHQEWIWVSVPGDGVGREQNVSSNDSFAGPSKVFSEELPHNDKRHLAMISAAELWMGHPHKYSHLLSTPNAVPNSGVYAVISATLLFNLTSGTGNVNEVLIERFNGEQAEGSGSSLAVPPFAKELYIEIVKSPLYNSEESWQHTLRHHFQTPRAIQVGDLLCVPSLSHAESNESLNMISVRCPDLYFKVRKIVAHSDTESCMGFIADTIHTSLYQVESTHNFVPSFPSRDGHIFWSSLSPAGLSPIVDEMCSVLQPHLQDTSEVLTARGRVLFCGPSGSGKLTVMKAACCRLNLHLYQVECAKLCRESSSGCVSRIKAVFSRASDVRPCVLLLSHVELLGRERDLSGEDSRVIAAFRSLLLGENEPHRYLPVLIVATSSFPDEIPLDVLTCFVHEVHLDSPSEDQRLSMLTALTAPLPLSRDLSIGHLARRTAGFVLGDLCALLTKAGKNACARVRSSCAVTEEEEESLLAAGFPIISQDFEEALAWLQESHSQAVGAPKVPCVHWKDVGGLHNVKRQLLDTVQLPLEHPELLSLGLRRSGVLLYGPPGTGKTLLAKAVATECSLTFLSVKGPELINMYVGQSEENVREVFSRARAAAPCIIFFDELDSLAPNRGKSGDSGGVMDRVVSQLLAELDGLHSSNDVFVIGATNRPDLLDSALLRPGRFDKLLYVGINENRESQFKVLTAITRKFSLDPEVDLSLVIEHLPSAVTGADLYALCANAMMSAVKDKIEKLELGQEGQAANLVVRMEHFVQAADCLQPSVSHHELQRYERIRKQYSAHSQGD</sequence>
<comment type="similarity">
    <text evidence="2">Belongs to the AAA ATPase family.</text>
</comment>
<dbReference type="GO" id="GO:0005829">
    <property type="term" value="C:cytosol"/>
    <property type="evidence" value="ECO:0007669"/>
    <property type="project" value="TreeGrafter"/>
</dbReference>
<dbReference type="InterPro" id="IPR057604">
    <property type="entry name" value="DPBB_PEX6"/>
</dbReference>
<evidence type="ECO:0000256" key="8">
    <source>
        <dbReference type="ARBA" id="ARBA00034811"/>
    </source>
</evidence>
<evidence type="ECO:0000313" key="14">
    <source>
        <dbReference type="Proteomes" id="UP001295444"/>
    </source>
</evidence>
<feature type="domain" description="AAA+ ATPase" evidence="12">
    <location>
        <begin position="749"/>
        <end position="887"/>
    </location>
</feature>
<keyword evidence="14" id="KW-1185">Reference proteome</keyword>
<dbReference type="InterPro" id="IPR047533">
    <property type="entry name" value="RecA-like_PEX6_r2"/>
</dbReference>
<dbReference type="Pfam" id="PF25395">
    <property type="entry name" value="DPBB_PEX6"/>
    <property type="match status" value="1"/>
</dbReference>
<dbReference type="PANTHER" id="PTHR23077">
    <property type="entry name" value="AAA-FAMILY ATPASE"/>
    <property type="match status" value="1"/>
</dbReference>
<dbReference type="Pfam" id="PF00004">
    <property type="entry name" value="AAA"/>
    <property type="match status" value="2"/>
</dbReference>
<reference evidence="13" key="1">
    <citation type="submission" date="2022-03" db="EMBL/GenBank/DDBJ databases">
        <authorList>
            <person name="Alioto T."/>
            <person name="Alioto T."/>
            <person name="Gomez Garrido J."/>
        </authorList>
    </citation>
    <scope>NUCLEOTIDE SEQUENCE</scope>
</reference>
<dbReference type="Gene3D" id="1.10.8.60">
    <property type="match status" value="2"/>
</dbReference>
<organism evidence="13 14">
    <name type="scientific">Pelobates cultripes</name>
    <name type="common">Western spadefoot toad</name>
    <dbReference type="NCBI Taxonomy" id="61616"/>
    <lineage>
        <taxon>Eukaryota</taxon>
        <taxon>Metazoa</taxon>
        <taxon>Chordata</taxon>
        <taxon>Craniata</taxon>
        <taxon>Vertebrata</taxon>
        <taxon>Euteleostomi</taxon>
        <taxon>Amphibia</taxon>
        <taxon>Batrachia</taxon>
        <taxon>Anura</taxon>
        <taxon>Pelobatoidea</taxon>
        <taxon>Pelobatidae</taxon>
        <taxon>Pelobates</taxon>
    </lineage>
</organism>
<evidence type="ECO:0000256" key="5">
    <source>
        <dbReference type="ARBA" id="ARBA00022801"/>
    </source>
</evidence>
<keyword evidence="7" id="KW-0472">Membrane</keyword>
<evidence type="ECO:0000259" key="12">
    <source>
        <dbReference type="SMART" id="SM00382"/>
    </source>
</evidence>
<dbReference type="FunFam" id="3.40.50.300:FF:000988">
    <property type="entry name" value="peroxisome biogenesis factor 6"/>
    <property type="match status" value="1"/>
</dbReference>
<dbReference type="InterPro" id="IPR003959">
    <property type="entry name" value="ATPase_AAA_core"/>
</dbReference>
<evidence type="ECO:0000256" key="3">
    <source>
        <dbReference type="ARBA" id="ARBA00022593"/>
    </source>
</evidence>
<dbReference type="EMBL" id="OW240913">
    <property type="protein sequence ID" value="CAH2256647.1"/>
    <property type="molecule type" value="Genomic_DNA"/>
</dbReference>
<dbReference type="SUPFAM" id="SSF52540">
    <property type="entry name" value="P-loop containing nucleoside triphosphate hydrolases"/>
    <property type="match status" value="2"/>
</dbReference>
<dbReference type="GO" id="GO:0005524">
    <property type="term" value="F:ATP binding"/>
    <property type="evidence" value="ECO:0007669"/>
    <property type="project" value="UniProtKB-KW"/>
</dbReference>
<dbReference type="InterPro" id="IPR027417">
    <property type="entry name" value="P-loop_NTPase"/>
</dbReference>
<evidence type="ECO:0000256" key="6">
    <source>
        <dbReference type="ARBA" id="ARBA00022840"/>
    </source>
</evidence>
<evidence type="ECO:0000256" key="11">
    <source>
        <dbReference type="SAM" id="MobiDB-lite"/>
    </source>
</evidence>
<dbReference type="GO" id="GO:0016887">
    <property type="term" value="F:ATP hydrolysis activity"/>
    <property type="evidence" value="ECO:0007669"/>
    <property type="project" value="InterPro"/>
</dbReference>
<dbReference type="CDD" id="cd19481">
    <property type="entry name" value="RecA-like_protease"/>
    <property type="match status" value="1"/>
</dbReference>
<dbReference type="GO" id="GO:0016558">
    <property type="term" value="P:protein import into peroxisome matrix"/>
    <property type="evidence" value="ECO:0007669"/>
    <property type="project" value="TreeGrafter"/>
</dbReference>
<keyword evidence="5" id="KW-0378">Hydrolase</keyword>
<keyword evidence="4" id="KW-0547">Nucleotide-binding</keyword>
<evidence type="ECO:0000313" key="13">
    <source>
        <dbReference type="EMBL" id="CAH2256647.1"/>
    </source>
</evidence>
<dbReference type="GO" id="GO:0005778">
    <property type="term" value="C:peroxisomal membrane"/>
    <property type="evidence" value="ECO:0007669"/>
    <property type="project" value="TreeGrafter"/>
</dbReference>
<dbReference type="InterPro" id="IPR003593">
    <property type="entry name" value="AAA+_ATPase"/>
</dbReference>
<dbReference type="Proteomes" id="UP001295444">
    <property type="component" value="Chromosome 02"/>
</dbReference>
<comment type="subcellular location">
    <subcellularLocation>
        <location evidence="1">Membrane</location>
    </subcellularLocation>
</comment>
<keyword evidence="6" id="KW-0067">ATP-binding</keyword>
<evidence type="ECO:0000256" key="7">
    <source>
        <dbReference type="ARBA" id="ARBA00023136"/>
    </source>
</evidence>
<feature type="compositionally biased region" description="Basic and acidic residues" evidence="11">
    <location>
        <begin position="113"/>
        <end position="122"/>
    </location>
</feature>
<evidence type="ECO:0000256" key="9">
    <source>
        <dbReference type="ARBA" id="ARBA00034920"/>
    </source>
</evidence>
<accession>A0AAD1RKR0</accession>
<evidence type="ECO:0000256" key="10">
    <source>
        <dbReference type="ARBA" id="ARBA00048778"/>
    </source>
</evidence>
<dbReference type="Gene3D" id="3.40.50.300">
    <property type="entry name" value="P-loop containing nucleotide triphosphate hydrolases"/>
    <property type="match status" value="2"/>
</dbReference>
<gene>
    <name evidence="13" type="ORF">PECUL_23A022950</name>
</gene>
<dbReference type="AlphaFoldDB" id="A0AAD1RKR0"/>
<dbReference type="CDD" id="cd19527">
    <property type="entry name" value="RecA-like_PEX6_r2"/>
    <property type="match status" value="1"/>
</dbReference>
<evidence type="ECO:0000256" key="1">
    <source>
        <dbReference type="ARBA" id="ARBA00004370"/>
    </source>
</evidence>
<feature type="domain" description="AAA+ ATPase" evidence="12">
    <location>
        <begin position="478"/>
        <end position="613"/>
    </location>
</feature>
<dbReference type="InterPro" id="IPR050168">
    <property type="entry name" value="AAA_ATPase_domain"/>
</dbReference>
<dbReference type="InterPro" id="IPR003960">
    <property type="entry name" value="ATPase_AAA_CS"/>
</dbReference>
<evidence type="ECO:0000256" key="2">
    <source>
        <dbReference type="ARBA" id="ARBA00006914"/>
    </source>
</evidence>
<feature type="region of interest" description="Disordered" evidence="11">
    <location>
        <begin position="112"/>
        <end position="145"/>
    </location>
</feature>